<dbReference type="InterPro" id="IPR028994">
    <property type="entry name" value="Integrin_alpha_N"/>
</dbReference>
<accession>A0ABP9J2T1</accession>
<dbReference type="SUPFAM" id="SSF69318">
    <property type="entry name" value="Integrin alpha N-terminal domain"/>
    <property type="match status" value="2"/>
</dbReference>
<keyword evidence="2" id="KW-0677">Repeat</keyword>
<evidence type="ECO:0000313" key="6">
    <source>
        <dbReference type="EMBL" id="GAA5017337.1"/>
    </source>
</evidence>
<gene>
    <name evidence="6" type="ORF">GCM10023335_43870</name>
</gene>
<comment type="caution">
    <text evidence="6">The sequence shown here is derived from an EMBL/GenBank/DDBJ whole genome shotgun (WGS) entry which is preliminary data.</text>
</comment>
<organism evidence="6 7">
    <name type="scientific">Streptomyces siamensis</name>
    <dbReference type="NCBI Taxonomy" id="1274986"/>
    <lineage>
        <taxon>Bacteria</taxon>
        <taxon>Bacillati</taxon>
        <taxon>Actinomycetota</taxon>
        <taxon>Actinomycetes</taxon>
        <taxon>Kitasatosporales</taxon>
        <taxon>Streptomycetaceae</taxon>
        <taxon>Streptomyces</taxon>
    </lineage>
</organism>
<proteinExistence type="predicted"/>
<feature type="compositionally biased region" description="Polar residues" evidence="5">
    <location>
        <begin position="1"/>
        <end position="22"/>
    </location>
</feature>
<sequence length="489" mass="49014">MSLVTPHSSVSTTSGADVSSPSRPFRTRTLATATAVALAAGALPALASAASAAPQRAAHEVRADFNGDGYEDLAVGAPYATVGGKTRAGYVAVLYGSAVGLSARKVYSQASAGVPGAVEEGDLFGSRLTTADLDGDGYTDLLVESGNERWSQGGIARQGSRTVLWGGSKGVDSGTLLPAEGAGIGQAYRTVAGDFDGDGHQDLAHNGRVLFGPFGRDGRPANTQDGADFSDGDLNTVAAAVGDTDGDGVDDIVTLARTYDPDDEGDYGTYVYYARGGHDGLRAPVRLSDLTGPPADTVALGDLDGDHRADLVVGGAYLRIVHSGPRGLVAGAPQVITQDTPGVPGSQEAGDEFGRSVSVRDVDGDGCADIVAGIPYEDFGRVRNAGTFAVVPGGRSGATGAGTKVFSQDSTDVPGTAESGDAFGSTTYLVDGNGDGRAEPVVGAPGEDAGAGALWVFPGRTTARGSFAVTARTLGTVATGAGLGAALPD</sequence>
<keyword evidence="3" id="KW-0378">Hydrolase</keyword>
<keyword evidence="1" id="KW-0732">Signal</keyword>
<dbReference type="PANTHER" id="PTHR23221">
    <property type="entry name" value="GLYCOSYLPHOSPHATIDYLINOSITOL PHOSPHOLIPASE D"/>
    <property type="match status" value="1"/>
</dbReference>
<evidence type="ECO:0000256" key="2">
    <source>
        <dbReference type="ARBA" id="ARBA00022737"/>
    </source>
</evidence>
<dbReference type="InterPro" id="IPR013519">
    <property type="entry name" value="Int_alpha_beta-p"/>
</dbReference>
<evidence type="ECO:0000256" key="4">
    <source>
        <dbReference type="ARBA" id="ARBA00023180"/>
    </source>
</evidence>
<dbReference type="InterPro" id="IPR013517">
    <property type="entry name" value="FG-GAP"/>
</dbReference>
<reference evidence="7" key="1">
    <citation type="journal article" date="2019" name="Int. J. Syst. Evol. Microbiol.">
        <title>The Global Catalogue of Microorganisms (GCM) 10K type strain sequencing project: providing services to taxonomists for standard genome sequencing and annotation.</title>
        <authorList>
            <consortium name="The Broad Institute Genomics Platform"/>
            <consortium name="The Broad Institute Genome Sequencing Center for Infectious Disease"/>
            <person name="Wu L."/>
            <person name="Ma J."/>
        </authorList>
    </citation>
    <scope>NUCLEOTIDE SEQUENCE [LARGE SCALE GENOMIC DNA]</scope>
    <source>
        <strain evidence="7">JCM 18409</strain>
    </source>
</reference>
<protein>
    <submittedName>
        <fullName evidence="6">FG-GAP repeat protein</fullName>
    </submittedName>
</protein>
<evidence type="ECO:0000256" key="3">
    <source>
        <dbReference type="ARBA" id="ARBA00022801"/>
    </source>
</evidence>
<dbReference type="Proteomes" id="UP001501759">
    <property type="component" value="Unassembled WGS sequence"/>
</dbReference>
<dbReference type="SMART" id="SM00191">
    <property type="entry name" value="Int_alpha"/>
    <property type="match status" value="4"/>
</dbReference>
<dbReference type="Pfam" id="PF01839">
    <property type="entry name" value="FG-GAP"/>
    <property type="match status" value="3"/>
</dbReference>
<dbReference type="PROSITE" id="PS51470">
    <property type="entry name" value="FG_GAP"/>
    <property type="match status" value="2"/>
</dbReference>
<dbReference type="PANTHER" id="PTHR23221:SF7">
    <property type="entry name" value="PHOSPHATIDYLINOSITOL-GLYCAN-SPECIFIC PHOSPHOLIPASE D"/>
    <property type="match status" value="1"/>
</dbReference>
<keyword evidence="7" id="KW-1185">Reference proteome</keyword>
<dbReference type="EMBL" id="BAABKB010000016">
    <property type="protein sequence ID" value="GAA5017337.1"/>
    <property type="molecule type" value="Genomic_DNA"/>
</dbReference>
<evidence type="ECO:0000313" key="7">
    <source>
        <dbReference type="Proteomes" id="UP001501759"/>
    </source>
</evidence>
<evidence type="ECO:0000256" key="5">
    <source>
        <dbReference type="SAM" id="MobiDB-lite"/>
    </source>
</evidence>
<feature type="region of interest" description="Disordered" evidence="5">
    <location>
        <begin position="1"/>
        <end position="24"/>
    </location>
</feature>
<keyword evidence="4" id="KW-0325">Glycoprotein</keyword>
<name>A0ABP9J2T1_9ACTN</name>
<dbReference type="Gene3D" id="2.130.10.130">
    <property type="entry name" value="Integrin alpha, N-terminal"/>
    <property type="match status" value="4"/>
</dbReference>
<evidence type="ECO:0000256" key="1">
    <source>
        <dbReference type="ARBA" id="ARBA00022729"/>
    </source>
</evidence>